<proteinExistence type="predicted"/>
<name>A0A1H8SF83_9ACTN</name>
<evidence type="ECO:0000256" key="7">
    <source>
        <dbReference type="ARBA" id="ARBA00023291"/>
    </source>
</evidence>
<evidence type="ECO:0000256" key="6">
    <source>
        <dbReference type="ARBA" id="ARBA00023014"/>
    </source>
</evidence>
<evidence type="ECO:0000256" key="3">
    <source>
        <dbReference type="ARBA" id="ARBA00022723"/>
    </source>
</evidence>
<evidence type="ECO:0000256" key="8">
    <source>
        <dbReference type="RuleBase" id="RU368020"/>
    </source>
</evidence>
<evidence type="ECO:0000313" key="9">
    <source>
        <dbReference type="EMBL" id="SEO77331.1"/>
    </source>
</evidence>
<evidence type="ECO:0000256" key="4">
    <source>
        <dbReference type="ARBA" id="ARBA00022982"/>
    </source>
</evidence>
<comment type="cofactor">
    <cofactor evidence="1">
        <name>[3Fe-4S] cluster</name>
        <dbReference type="ChEBI" id="CHEBI:21137"/>
    </cofactor>
</comment>
<dbReference type="RefSeq" id="WP_091942022.1">
    <property type="nucleotide sequence ID" value="NZ_FOEE01000004.1"/>
</dbReference>
<reference evidence="10" key="1">
    <citation type="submission" date="2016-10" db="EMBL/GenBank/DDBJ databases">
        <authorList>
            <person name="Varghese N."/>
            <person name="Submissions S."/>
        </authorList>
    </citation>
    <scope>NUCLEOTIDE SEQUENCE [LARGE SCALE GENOMIC DNA]</scope>
    <source>
        <strain evidence="10">DSM 45413</strain>
    </source>
</reference>
<accession>A0A1H8SF83</accession>
<dbReference type="GO" id="GO:0051538">
    <property type="term" value="F:3 iron, 4 sulfur cluster binding"/>
    <property type="evidence" value="ECO:0007669"/>
    <property type="project" value="UniProtKB-KW"/>
</dbReference>
<dbReference type="EMBL" id="FOEE01000004">
    <property type="protein sequence ID" value="SEO77331.1"/>
    <property type="molecule type" value="Genomic_DNA"/>
</dbReference>
<keyword evidence="10" id="KW-1185">Reference proteome</keyword>
<keyword evidence="4 8" id="KW-0249">Electron transport</keyword>
<dbReference type="InterPro" id="IPR001080">
    <property type="entry name" value="3Fe4S_ferredoxin"/>
</dbReference>
<dbReference type="STRING" id="673521.SAMN05660991_01664"/>
<organism evidence="9 10">
    <name type="scientific">Trujillonella endophytica</name>
    <dbReference type="NCBI Taxonomy" id="673521"/>
    <lineage>
        <taxon>Bacteria</taxon>
        <taxon>Bacillati</taxon>
        <taxon>Actinomycetota</taxon>
        <taxon>Actinomycetes</taxon>
        <taxon>Geodermatophilales</taxon>
        <taxon>Geodermatophilaceae</taxon>
        <taxon>Trujillonella</taxon>
    </lineage>
</organism>
<evidence type="ECO:0000256" key="1">
    <source>
        <dbReference type="ARBA" id="ARBA00001927"/>
    </source>
</evidence>
<comment type="function">
    <text evidence="8">Ferredoxins are iron-sulfur proteins that transfer electrons in a wide variety of metabolic reactions.</text>
</comment>
<gene>
    <name evidence="9" type="ORF">SAMN05660991_01664</name>
</gene>
<dbReference type="Pfam" id="PF13459">
    <property type="entry name" value="Fer4_15"/>
    <property type="match status" value="1"/>
</dbReference>
<dbReference type="PANTHER" id="PTHR36923">
    <property type="entry name" value="FERREDOXIN"/>
    <property type="match status" value="1"/>
</dbReference>
<keyword evidence="3 8" id="KW-0479">Metal-binding</keyword>
<evidence type="ECO:0000256" key="2">
    <source>
        <dbReference type="ARBA" id="ARBA00022448"/>
    </source>
</evidence>
<keyword evidence="7" id="KW-0003">3Fe-4S</keyword>
<protein>
    <recommendedName>
        <fullName evidence="8">Ferredoxin</fullName>
    </recommendedName>
</protein>
<evidence type="ECO:0000256" key="5">
    <source>
        <dbReference type="ARBA" id="ARBA00023004"/>
    </source>
</evidence>
<dbReference type="OrthoDB" id="3215519at2"/>
<keyword evidence="2 8" id="KW-0813">Transport</keyword>
<dbReference type="AlphaFoldDB" id="A0A1H8SF83"/>
<dbReference type="Gene3D" id="3.30.70.20">
    <property type="match status" value="1"/>
</dbReference>
<dbReference type="PANTHER" id="PTHR36923:SF3">
    <property type="entry name" value="FERREDOXIN"/>
    <property type="match status" value="1"/>
</dbReference>
<sequence>MRIEADRGRCIGAGMCALNAPELFDQDDDGLVVVLEPEPGPEQEAAARNAVDTCPAAVLSVSG</sequence>
<dbReference type="SUPFAM" id="SSF54862">
    <property type="entry name" value="4Fe-4S ferredoxins"/>
    <property type="match status" value="1"/>
</dbReference>
<dbReference type="PRINTS" id="PR00352">
    <property type="entry name" value="3FE4SFRDOXIN"/>
</dbReference>
<keyword evidence="6 8" id="KW-0411">Iron-sulfur</keyword>
<dbReference type="Proteomes" id="UP000198960">
    <property type="component" value="Unassembled WGS sequence"/>
</dbReference>
<dbReference type="GO" id="GO:0005506">
    <property type="term" value="F:iron ion binding"/>
    <property type="evidence" value="ECO:0007669"/>
    <property type="project" value="UniProtKB-UniRule"/>
</dbReference>
<dbReference type="InterPro" id="IPR051269">
    <property type="entry name" value="Fe-S_cluster_ET"/>
</dbReference>
<dbReference type="GO" id="GO:0009055">
    <property type="term" value="F:electron transfer activity"/>
    <property type="evidence" value="ECO:0007669"/>
    <property type="project" value="UniProtKB-UniRule"/>
</dbReference>
<evidence type="ECO:0000313" key="10">
    <source>
        <dbReference type="Proteomes" id="UP000198960"/>
    </source>
</evidence>
<keyword evidence="5 8" id="KW-0408">Iron</keyword>